<dbReference type="Pfam" id="PF08241">
    <property type="entry name" value="Methyltransf_11"/>
    <property type="match status" value="1"/>
</dbReference>
<gene>
    <name evidence="2" type="ORF">H8S54_02275</name>
</gene>
<proteinExistence type="predicted"/>
<dbReference type="EMBL" id="JACOOT010000005">
    <property type="protein sequence ID" value="MBC5649978.1"/>
    <property type="molecule type" value="Genomic_DNA"/>
</dbReference>
<accession>A0A8I0ABE3</accession>
<name>A0A8I0ABE3_9FIRM</name>
<dbReference type="Gene3D" id="3.40.50.150">
    <property type="entry name" value="Vaccinia Virus protein VP39"/>
    <property type="match status" value="1"/>
</dbReference>
<keyword evidence="2" id="KW-0808">Transferase</keyword>
<dbReference type="RefSeq" id="WP_021925306.1">
    <property type="nucleotide sequence ID" value="NZ_JACOOT010000005.1"/>
</dbReference>
<dbReference type="PANTHER" id="PTHR43591:SF24">
    <property type="entry name" value="2-METHOXY-6-POLYPRENYL-1,4-BENZOQUINOL METHYLASE, MITOCHONDRIAL"/>
    <property type="match status" value="1"/>
</dbReference>
<evidence type="ECO:0000313" key="3">
    <source>
        <dbReference type="Proteomes" id="UP000652847"/>
    </source>
</evidence>
<dbReference type="SUPFAM" id="SSF53335">
    <property type="entry name" value="S-adenosyl-L-methionine-dependent methyltransferases"/>
    <property type="match status" value="1"/>
</dbReference>
<comment type="caution">
    <text evidence="2">The sequence shown here is derived from an EMBL/GenBank/DDBJ whole genome shotgun (WGS) entry which is preliminary data.</text>
</comment>
<organism evidence="2 3">
    <name type="scientific">Blautia segnis</name>
    <dbReference type="NCBI Taxonomy" id="2763030"/>
    <lineage>
        <taxon>Bacteria</taxon>
        <taxon>Bacillati</taxon>
        <taxon>Bacillota</taxon>
        <taxon>Clostridia</taxon>
        <taxon>Lachnospirales</taxon>
        <taxon>Lachnospiraceae</taxon>
        <taxon>Blautia</taxon>
    </lineage>
</organism>
<keyword evidence="3" id="KW-1185">Reference proteome</keyword>
<dbReference type="InterPro" id="IPR013216">
    <property type="entry name" value="Methyltransf_11"/>
</dbReference>
<dbReference type="GO" id="GO:0032259">
    <property type="term" value="P:methylation"/>
    <property type="evidence" value="ECO:0007669"/>
    <property type="project" value="UniProtKB-KW"/>
</dbReference>
<protein>
    <submittedName>
        <fullName evidence="2">Class I SAM-dependent methyltransferase</fullName>
    </submittedName>
</protein>
<sequence>MDRLLDEIESYWSTRTEGYSEVNEKELKGMQKKAWLKTLESGFLEKKLSDNDKEQLRILDIGTGPGFFPMILAEAGYHVTAVDYTPGMLEKAAENAAKFIGEKSSNIEFKRMDAQALEFEDESFDVIISRNLTWNLPHPDQAYGEWLRVLKKGGKLLNFDANWYGYLYDDKKREAYENDRRNVEKGSLDDHYLCTDIDRMEKIALQVPLSETKRPGWDVKVLEELKAEKIEVDENIWQQVWSEEEKLNYGSTPMFMIKVTK</sequence>
<reference evidence="2 3" key="1">
    <citation type="submission" date="2020-08" db="EMBL/GenBank/DDBJ databases">
        <title>Genome public.</title>
        <authorList>
            <person name="Liu C."/>
            <person name="Sun Q."/>
        </authorList>
    </citation>
    <scope>NUCLEOTIDE SEQUENCE [LARGE SCALE GENOMIC DNA]</scope>
    <source>
        <strain evidence="2 3">BX17</strain>
    </source>
</reference>
<dbReference type="PANTHER" id="PTHR43591">
    <property type="entry name" value="METHYLTRANSFERASE"/>
    <property type="match status" value="1"/>
</dbReference>
<dbReference type="InterPro" id="IPR029063">
    <property type="entry name" value="SAM-dependent_MTases_sf"/>
</dbReference>
<dbReference type="Proteomes" id="UP000652847">
    <property type="component" value="Unassembled WGS sequence"/>
</dbReference>
<evidence type="ECO:0000259" key="1">
    <source>
        <dbReference type="Pfam" id="PF08241"/>
    </source>
</evidence>
<evidence type="ECO:0000313" key="2">
    <source>
        <dbReference type="EMBL" id="MBC5649978.1"/>
    </source>
</evidence>
<dbReference type="CDD" id="cd02440">
    <property type="entry name" value="AdoMet_MTases"/>
    <property type="match status" value="1"/>
</dbReference>
<dbReference type="AlphaFoldDB" id="A0A8I0ABE3"/>
<keyword evidence="2" id="KW-0489">Methyltransferase</keyword>
<dbReference type="GO" id="GO:0008757">
    <property type="term" value="F:S-adenosylmethionine-dependent methyltransferase activity"/>
    <property type="evidence" value="ECO:0007669"/>
    <property type="project" value="InterPro"/>
</dbReference>
<feature type="domain" description="Methyltransferase type 11" evidence="1">
    <location>
        <begin position="59"/>
        <end position="157"/>
    </location>
</feature>